<gene>
    <name evidence="2" type="ORF">QO011_007855</name>
</gene>
<organism evidence="2 3">
    <name type="scientific">Labrys wisconsinensis</name>
    <dbReference type="NCBI Taxonomy" id="425677"/>
    <lineage>
        <taxon>Bacteria</taxon>
        <taxon>Pseudomonadati</taxon>
        <taxon>Pseudomonadota</taxon>
        <taxon>Alphaproteobacteria</taxon>
        <taxon>Hyphomicrobiales</taxon>
        <taxon>Xanthobacteraceae</taxon>
        <taxon>Labrys</taxon>
    </lineage>
</organism>
<dbReference type="PANTHER" id="PTHR41521">
    <property type="match status" value="1"/>
</dbReference>
<dbReference type="RefSeq" id="WP_307285065.1">
    <property type="nucleotide sequence ID" value="NZ_JAUSVX010000026.1"/>
</dbReference>
<dbReference type="Pfam" id="PF07045">
    <property type="entry name" value="DUF1330"/>
    <property type="match status" value="1"/>
</dbReference>
<name>A0ABU0JKK4_9HYPH</name>
<accession>A0ABU0JKK4</accession>
<feature type="domain" description="DUF1330" evidence="1">
    <location>
        <begin position="12"/>
        <end position="105"/>
    </location>
</feature>
<dbReference type="EMBL" id="JAUSVX010000026">
    <property type="protein sequence ID" value="MDQ0474813.1"/>
    <property type="molecule type" value="Genomic_DNA"/>
</dbReference>
<evidence type="ECO:0000313" key="3">
    <source>
        <dbReference type="Proteomes" id="UP001242480"/>
    </source>
</evidence>
<evidence type="ECO:0000259" key="1">
    <source>
        <dbReference type="Pfam" id="PF07045"/>
    </source>
</evidence>
<dbReference type="InterPro" id="IPR011008">
    <property type="entry name" value="Dimeric_a/b-barrel"/>
</dbReference>
<comment type="caution">
    <text evidence="2">The sequence shown here is derived from an EMBL/GenBank/DDBJ whole genome shotgun (WGS) entry which is preliminary data.</text>
</comment>
<evidence type="ECO:0000313" key="2">
    <source>
        <dbReference type="EMBL" id="MDQ0474813.1"/>
    </source>
</evidence>
<sequence length="106" mass="11213">MNRKRRIEAMAKAYWVATYRSIEDPEALAAYAKLAGPAISAGGGRTLARGTPAKTYEAGMDQRTVLIEFDSVASAIATHDSAAYQAALQALGDGAVRDIRIVEGLA</sequence>
<dbReference type="Proteomes" id="UP001242480">
    <property type="component" value="Unassembled WGS sequence"/>
</dbReference>
<dbReference type="InterPro" id="IPR010753">
    <property type="entry name" value="DUF1330"/>
</dbReference>
<protein>
    <submittedName>
        <fullName evidence="2">Uncharacterized protein (DUF1330 family)</fullName>
    </submittedName>
</protein>
<reference evidence="2 3" key="1">
    <citation type="submission" date="2023-07" db="EMBL/GenBank/DDBJ databases">
        <title>Genomic Encyclopedia of Type Strains, Phase IV (KMG-IV): sequencing the most valuable type-strain genomes for metagenomic binning, comparative biology and taxonomic classification.</title>
        <authorList>
            <person name="Goeker M."/>
        </authorList>
    </citation>
    <scope>NUCLEOTIDE SEQUENCE [LARGE SCALE GENOMIC DNA]</scope>
    <source>
        <strain evidence="2 3">DSM 19619</strain>
    </source>
</reference>
<dbReference type="Gene3D" id="3.30.70.100">
    <property type="match status" value="1"/>
</dbReference>
<proteinExistence type="predicted"/>
<dbReference type="PANTHER" id="PTHR41521:SF4">
    <property type="entry name" value="BLR0684 PROTEIN"/>
    <property type="match status" value="1"/>
</dbReference>
<dbReference type="SUPFAM" id="SSF54909">
    <property type="entry name" value="Dimeric alpha+beta barrel"/>
    <property type="match status" value="1"/>
</dbReference>
<keyword evidence="3" id="KW-1185">Reference proteome</keyword>